<reference evidence="8 9" key="1">
    <citation type="journal article" date="2019" name="Int. J. Syst. Evol. Microbiol.">
        <title>The Global Catalogue of Microorganisms (GCM) 10K type strain sequencing project: providing services to taxonomists for standard genome sequencing and annotation.</title>
        <authorList>
            <consortium name="The Broad Institute Genomics Platform"/>
            <consortium name="The Broad Institute Genome Sequencing Center for Infectious Disease"/>
            <person name="Wu L."/>
            <person name="Ma J."/>
        </authorList>
    </citation>
    <scope>NUCLEOTIDE SEQUENCE [LARGE SCALE GENOMIC DNA]</scope>
    <source>
        <strain evidence="8 9">JCM 14545</strain>
    </source>
</reference>
<comment type="similarity">
    <text evidence="2">Belongs to the EamA transporter family.</text>
</comment>
<evidence type="ECO:0000256" key="4">
    <source>
        <dbReference type="ARBA" id="ARBA00022989"/>
    </source>
</evidence>
<evidence type="ECO:0000259" key="7">
    <source>
        <dbReference type="Pfam" id="PF00892"/>
    </source>
</evidence>
<feature type="transmembrane region" description="Helical" evidence="6">
    <location>
        <begin position="172"/>
        <end position="191"/>
    </location>
</feature>
<evidence type="ECO:0000256" key="6">
    <source>
        <dbReference type="SAM" id="Phobius"/>
    </source>
</evidence>
<feature type="domain" description="EamA" evidence="7">
    <location>
        <begin position="149"/>
        <end position="275"/>
    </location>
</feature>
<dbReference type="InterPro" id="IPR037185">
    <property type="entry name" value="EmrE-like"/>
</dbReference>
<keyword evidence="5 6" id="KW-0472">Membrane</keyword>
<accession>A0ABN2R553</accession>
<dbReference type="Gene3D" id="1.10.3730.20">
    <property type="match status" value="1"/>
</dbReference>
<sequence length="296" mass="30299">MVPAGFVLMWSSGFVGAALGARSGGVLTLLMWRFLVAALLVLAWFVLKKRRLGAKDVAVHAGIGLLSQCVYLLGVTLAIESGVPTGTAALIAALQPVVAAALGGIVLGERTTRAQWLGLAIGLGGVALVVSGDLTGGDAPAVAFALPVLGMLGLVAATFVERRVKTAVPLGDALVVQCVTSAVLFSGIAFATGTAAPPPDGSFWFAVAWVVVLSTFGGYGFYWLSIARGSVTKTSSLLYLTPPTTMIAGYLLFGERPTTLSLLGLAVCAIAVALVHTRKREVVPARSAGFCRCPGS</sequence>
<feature type="transmembrane region" description="Helical" evidence="6">
    <location>
        <begin position="203"/>
        <end position="224"/>
    </location>
</feature>
<feature type="domain" description="EamA" evidence="7">
    <location>
        <begin position="7"/>
        <end position="130"/>
    </location>
</feature>
<evidence type="ECO:0000313" key="9">
    <source>
        <dbReference type="Proteomes" id="UP001501116"/>
    </source>
</evidence>
<keyword evidence="4 6" id="KW-1133">Transmembrane helix</keyword>
<evidence type="ECO:0000313" key="8">
    <source>
        <dbReference type="EMBL" id="GAA1963523.1"/>
    </source>
</evidence>
<evidence type="ECO:0000256" key="3">
    <source>
        <dbReference type="ARBA" id="ARBA00022692"/>
    </source>
</evidence>
<name>A0ABN2R553_9PSEU</name>
<dbReference type="InterPro" id="IPR050638">
    <property type="entry name" value="AA-Vitamin_Transporters"/>
</dbReference>
<evidence type="ECO:0000256" key="1">
    <source>
        <dbReference type="ARBA" id="ARBA00004141"/>
    </source>
</evidence>
<evidence type="ECO:0000256" key="2">
    <source>
        <dbReference type="ARBA" id="ARBA00007362"/>
    </source>
</evidence>
<feature type="transmembrane region" description="Helical" evidence="6">
    <location>
        <begin position="85"/>
        <end position="107"/>
    </location>
</feature>
<feature type="transmembrane region" description="Helical" evidence="6">
    <location>
        <begin position="59"/>
        <end position="79"/>
    </location>
</feature>
<organism evidence="8 9">
    <name type="scientific">Amycolatopsis minnesotensis</name>
    <dbReference type="NCBI Taxonomy" id="337894"/>
    <lineage>
        <taxon>Bacteria</taxon>
        <taxon>Bacillati</taxon>
        <taxon>Actinomycetota</taxon>
        <taxon>Actinomycetes</taxon>
        <taxon>Pseudonocardiales</taxon>
        <taxon>Pseudonocardiaceae</taxon>
        <taxon>Amycolatopsis</taxon>
    </lineage>
</organism>
<keyword evidence="3 6" id="KW-0812">Transmembrane</keyword>
<dbReference type="SUPFAM" id="SSF103481">
    <property type="entry name" value="Multidrug resistance efflux transporter EmrE"/>
    <property type="match status" value="2"/>
</dbReference>
<feature type="transmembrane region" description="Helical" evidence="6">
    <location>
        <begin position="114"/>
        <end position="135"/>
    </location>
</feature>
<comment type="subcellular location">
    <subcellularLocation>
        <location evidence="1">Membrane</location>
        <topology evidence="1">Multi-pass membrane protein</topology>
    </subcellularLocation>
</comment>
<dbReference type="EMBL" id="BAAANN010000014">
    <property type="protein sequence ID" value="GAA1963523.1"/>
    <property type="molecule type" value="Genomic_DNA"/>
</dbReference>
<comment type="caution">
    <text evidence="8">The sequence shown here is derived from an EMBL/GenBank/DDBJ whole genome shotgun (WGS) entry which is preliminary data.</text>
</comment>
<proteinExistence type="inferred from homology"/>
<keyword evidence="9" id="KW-1185">Reference proteome</keyword>
<dbReference type="InterPro" id="IPR000620">
    <property type="entry name" value="EamA_dom"/>
</dbReference>
<evidence type="ECO:0000256" key="5">
    <source>
        <dbReference type="ARBA" id="ARBA00023136"/>
    </source>
</evidence>
<protein>
    <submittedName>
        <fullName evidence="8">DMT family transporter</fullName>
    </submittedName>
</protein>
<gene>
    <name evidence="8" type="ORF">GCM10009754_38760</name>
</gene>
<feature type="transmembrane region" description="Helical" evidence="6">
    <location>
        <begin position="236"/>
        <end position="253"/>
    </location>
</feature>
<dbReference type="Pfam" id="PF00892">
    <property type="entry name" value="EamA"/>
    <property type="match status" value="2"/>
</dbReference>
<dbReference type="PANTHER" id="PTHR32322">
    <property type="entry name" value="INNER MEMBRANE TRANSPORTER"/>
    <property type="match status" value="1"/>
</dbReference>
<feature type="transmembrane region" description="Helical" evidence="6">
    <location>
        <begin position="259"/>
        <end position="277"/>
    </location>
</feature>
<dbReference type="PANTHER" id="PTHR32322:SF2">
    <property type="entry name" value="EAMA DOMAIN-CONTAINING PROTEIN"/>
    <property type="match status" value="1"/>
</dbReference>
<feature type="transmembrane region" description="Helical" evidence="6">
    <location>
        <begin position="141"/>
        <end position="160"/>
    </location>
</feature>
<dbReference type="Proteomes" id="UP001501116">
    <property type="component" value="Unassembled WGS sequence"/>
</dbReference>
<feature type="transmembrane region" description="Helical" evidence="6">
    <location>
        <begin position="30"/>
        <end position="47"/>
    </location>
</feature>